<dbReference type="SUPFAM" id="SSF56801">
    <property type="entry name" value="Acetyl-CoA synthetase-like"/>
    <property type="match status" value="1"/>
</dbReference>
<dbReference type="Gene3D" id="3.40.50.12780">
    <property type="entry name" value="N-terminal domain of ligase-like"/>
    <property type="match status" value="1"/>
</dbReference>
<keyword evidence="1" id="KW-0596">Phosphopantetheine</keyword>
<reference evidence="4" key="1">
    <citation type="submission" date="2023-10" db="EMBL/GenBank/DDBJ databases">
        <authorList>
            <person name="Hackl T."/>
        </authorList>
    </citation>
    <scope>NUCLEOTIDE SEQUENCE</scope>
</reference>
<organism evidence="4 5">
    <name type="scientific">Anthostomella pinea</name>
    <dbReference type="NCBI Taxonomy" id="933095"/>
    <lineage>
        <taxon>Eukaryota</taxon>
        <taxon>Fungi</taxon>
        <taxon>Dikarya</taxon>
        <taxon>Ascomycota</taxon>
        <taxon>Pezizomycotina</taxon>
        <taxon>Sordariomycetes</taxon>
        <taxon>Xylariomycetidae</taxon>
        <taxon>Xylariales</taxon>
        <taxon>Xylariaceae</taxon>
        <taxon>Anthostomella</taxon>
    </lineage>
</organism>
<dbReference type="AlphaFoldDB" id="A0AAI8VV35"/>
<name>A0AAI8VV35_9PEZI</name>
<feature type="domain" description="Carrier" evidence="3">
    <location>
        <begin position="556"/>
        <end position="644"/>
    </location>
</feature>
<dbReference type="Proteomes" id="UP001295740">
    <property type="component" value="Unassembled WGS sequence"/>
</dbReference>
<dbReference type="InterPro" id="IPR036291">
    <property type="entry name" value="NAD(P)-bd_dom_sf"/>
</dbReference>
<evidence type="ECO:0000259" key="3">
    <source>
        <dbReference type="PROSITE" id="PS50075"/>
    </source>
</evidence>
<dbReference type="InterPro" id="IPR000873">
    <property type="entry name" value="AMP-dep_synth/lig_dom"/>
</dbReference>
<dbReference type="PANTHER" id="PTHR43439">
    <property type="entry name" value="PHENYLACETATE-COENZYME A LIGASE"/>
    <property type="match status" value="1"/>
</dbReference>
<dbReference type="Pfam" id="PF07993">
    <property type="entry name" value="NAD_binding_4"/>
    <property type="match status" value="1"/>
</dbReference>
<dbReference type="InterPro" id="IPR009081">
    <property type="entry name" value="PP-bd_ACP"/>
</dbReference>
<keyword evidence="2" id="KW-0597">Phosphoprotein</keyword>
<dbReference type="Pfam" id="PF00550">
    <property type="entry name" value="PP-binding"/>
    <property type="match status" value="1"/>
</dbReference>
<dbReference type="InterPro" id="IPR051414">
    <property type="entry name" value="Adenylate-forming_Reductase"/>
</dbReference>
<dbReference type="EMBL" id="CAUWAG010000018">
    <property type="protein sequence ID" value="CAJ2511290.1"/>
    <property type="molecule type" value="Genomic_DNA"/>
</dbReference>
<dbReference type="SUPFAM" id="SSF47336">
    <property type="entry name" value="ACP-like"/>
    <property type="match status" value="1"/>
</dbReference>
<dbReference type="Pfam" id="PF00501">
    <property type="entry name" value="AMP-binding"/>
    <property type="match status" value="1"/>
</dbReference>
<evidence type="ECO:0000256" key="1">
    <source>
        <dbReference type="ARBA" id="ARBA00022450"/>
    </source>
</evidence>
<evidence type="ECO:0000313" key="5">
    <source>
        <dbReference type="Proteomes" id="UP001295740"/>
    </source>
</evidence>
<proteinExistence type="predicted"/>
<dbReference type="PANTHER" id="PTHR43439:SF2">
    <property type="entry name" value="ENZYME, PUTATIVE (JCVI)-RELATED"/>
    <property type="match status" value="1"/>
</dbReference>
<evidence type="ECO:0000256" key="2">
    <source>
        <dbReference type="ARBA" id="ARBA00022553"/>
    </source>
</evidence>
<protein>
    <submittedName>
        <fullName evidence="4">Uu.00g069150.m01.CDS01</fullName>
    </submittedName>
</protein>
<dbReference type="Gene3D" id="1.10.1200.10">
    <property type="entry name" value="ACP-like"/>
    <property type="match status" value="1"/>
</dbReference>
<keyword evidence="5" id="KW-1185">Reference proteome</keyword>
<dbReference type="InterPro" id="IPR006162">
    <property type="entry name" value="Ppantetheine_attach_site"/>
</dbReference>
<comment type="caution">
    <text evidence="4">The sequence shown here is derived from an EMBL/GenBank/DDBJ whole genome shotgun (WGS) entry which is preliminary data.</text>
</comment>
<dbReference type="PROSITE" id="PS50075">
    <property type="entry name" value="CARRIER"/>
    <property type="match status" value="1"/>
</dbReference>
<dbReference type="InterPro" id="IPR013120">
    <property type="entry name" value="FAR_NAD-bd"/>
</dbReference>
<dbReference type="PROSITE" id="PS00012">
    <property type="entry name" value="PHOSPHOPANTETHEINE"/>
    <property type="match status" value="1"/>
</dbReference>
<evidence type="ECO:0000313" key="4">
    <source>
        <dbReference type="EMBL" id="CAJ2511290.1"/>
    </source>
</evidence>
<dbReference type="SUPFAM" id="SSF51735">
    <property type="entry name" value="NAD(P)-binding Rossmann-fold domains"/>
    <property type="match status" value="1"/>
</dbReference>
<dbReference type="PROSITE" id="PS00455">
    <property type="entry name" value="AMP_BINDING"/>
    <property type="match status" value="1"/>
</dbReference>
<dbReference type="InterPro" id="IPR036736">
    <property type="entry name" value="ACP-like_sf"/>
</dbReference>
<dbReference type="InterPro" id="IPR020845">
    <property type="entry name" value="AMP-binding_CS"/>
</dbReference>
<dbReference type="Pfam" id="PF23562">
    <property type="entry name" value="AMP-binding_C_3"/>
    <property type="match status" value="1"/>
</dbReference>
<dbReference type="Gene3D" id="3.40.50.720">
    <property type="entry name" value="NAD(P)-binding Rossmann-like Domain"/>
    <property type="match status" value="1"/>
</dbReference>
<accession>A0AAI8VV35</accession>
<dbReference type="InterPro" id="IPR042099">
    <property type="entry name" value="ANL_N_sf"/>
</dbReference>
<gene>
    <name evidence="4" type="ORF">KHLLAP_LOCUS11758</name>
</gene>
<sequence length="1044" mass="115045">MSSEGRPAYGRRLLPSALDELAETSPNRLYAAIPKTADVNDGFRDITVADVARGANFMAKWIEDKFGRSESFETLTYIGVSDLRGPIVFQAAVKCGYKLLLPSPRNPPAVNVSLMNQTGSTKLLHAAEITPIVKQVPVIDPSIRLDAVPSFDEMMDSAPEPYPFKKSFDEARDDPVVVLHSSGSTGIPKPITMTHGTFAALDNQHNLTQIPGRKNRDSTIWLFDGEARIYTVFPFFHLGGFLFLLVNAIFRNASSVLGPPHMVPDGPLLKNIMMHQKLRAMFLVPAVIEQVLQEPNGIDFFKGLDFVAYSGAPSTAAVGDRLSKVVELLSPFGSTETILVPELAPAREDWAWHEFHPHYKHELQLYDPAEGTYELVIFPDEANKDIIALYHNLPGVTEYRTRDLFTRHPDKPDLYKYYGRRDDIIVLANGEKFNPLPLEAEVQSHPDLKGALVIGNGRTQAALLVEPTKALDEAARSKLLEDLLPFVEKSNSLLPGQGRIPRGKLICALPDKPFSRTGKGTVVRKLTEQIYKPEIENLYSDESSQKKTASVSLKASLKPVYEHSVVVDFLRTIVSESFVPGATIGEDEDFFSYGLDSVQTLEITSNLKRNLKDQTSKSVSWITPRTIFRHSSLADLARLLAAFLNEKTVPEEDSDLARARAVDETVAQYVEGLPDRSALQAVPSSKTSTVAVIGSTGYLGAYIVATLLKNPDITQVYCLNRSSDAQQRQEASLRQLDNALEQHLHKLVYMTVELGKPLLGLGQDKYDLIVSNVDVVVYNAWRLDFGLAIRSFSPFLRATRDLIDLSAASKRNTRIVFVSSISSVASMASKATVPEAPVDDPLAALNIGYGQSKLAAERILASATRKSGVPVTIVRVCQVGGPSSPNAGTWADQAWISAVARTAKALKCFPSDLVPIDWVPVDTVAAMLHAFILQPAGAEAQVFNIYPPKPQPWTLLVDVLREGLDIKETVPLREWTRRLRAISNPTADDLAQMPALKMLDYYEALGDRSQSAAVATDRASRTSQVQIPTVDKAMVEAWLRDWDL</sequence>